<reference evidence="1 2" key="1">
    <citation type="submission" date="2020-09" db="EMBL/GenBank/DDBJ databases">
        <title>Bacillus nautilus sp. nov., Chryseoglobus crepusculi sp. nov, and Psychrobacter noctis sp. nov., isolated from deep-sea sponges from the equatorial Atlantic.</title>
        <authorList>
            <person name="Stennett H.L."/>
            <person name="Williams S.E."/>
        </authorList>
    </citation>
    <scope>NUCLEOTIDE SEQUENCE [LARGE SCALE GENOMIC DNA]</scope>
    <source>
        <strain evidence="1 2">28M-24</strain>
    </source>
</reference>
<protein>
    <recommendedName>
        <fullName evidence="3">DUF4249 family protein</fullName>
    </recommendedName>
</protein>
<accession>A0ABR8LVE4</accession>
<evidence type="ECO:0000313" key="2">
    <source>
        <dbReference type="Proteomes" id="UP000627521"/>
    </source>
</evidence>
<proteinExistence type="predicted"/>
<evidence type="ECO:0000313" key="1">
    <source>
        <dbReference type="EMBL" id="MBD3864152.1"/>
    </source>
</evidence>
<sequence>MKYNFLFNVILLIFVVTSCNHKKPFNQPVLITAAYDTIIQVDSKVMMEANHLIYGVNVLDTLDFSLKKDNNQDNVTNANQGFKNDSLIVYVDVNNANFHTHEINISELSPPPPPSFSIPESQEYNQVYRDSVFLEVMEKNKIKNKRRLKKHYNTLPVFIYNQSDNNRVIVPSVINGELYLIVEALDKNNQWKPIEYNKVPRRICISDFEYYQLKPKHVMVTSILKYSGDYKTKMRVKVLNDQKLYYSNPFNGSINYSQFDTIQAVNDMNTWFSDTTNQTHSFKKKLIFLDF</sequence>
<name>A0ABR8LVE4_9FLAO</name>
<dbReference type="RefSeq" id="WP_191101550.1">
    <property type="nucleotide sequence ID" value="NZ_JACXXH010000006.1"/>
</dbReference>
<keyword evidence="2" id="KW-1185">Reference proteome</keyword>
<dbReference type="Proteomes" id="UP000627521">
    <property type="component" value="Unassembled WGS sequence"/>
</dbReference>
<dbReference type="PROSITE" id="PS51257">
    <property type="entry name" value="PROKAR_LIPOPROTEIN"/>
    <property type="match status" value="1"/>
</dbReference>
<dbReference type="EMBL" id="JACXXH010000006">
    <property type="protein sequence ID" value="MBD3864152.1"/>
    <property type="molecule type" value="Genomic_DNA"/>
</dbReference>
<comment type="caution">
    <text evidence="1">The sequence shown here is derived from an EMBL/GenBank/DDBJ whole genome shotgun (WGS) entry which is preliminary data.</text>
</comment>
<evidence type="ECO:0008006" key="3">
    <source>
        <dbReference type="Google" id="ProtNLM"/>
    </source>
</evidence>
<organism evidence="1 2">
    <name type="scientific">Olleya marilimosa</name>
    <dbReference type="NCBI Taxonomy" id="272164"/>
    <lineage>
        <taxon>Bacteria</taxon>
        <taxon>Pseudomonadati</taxon>
        <taxon>Bacteroidota</taxon>
        <taxon>Flavobacteriia</taxon>
        <taxon>Flavobacteriales</taxon>
        <taxon>Flavobacteriaceae</taxon>
    </lineage>
</organism>
<gene>
    <name evidence="1" type="ORF">IEG06_11880</name>
</gene>